<keyword evidence="6" id="KW-1003">Cell membrane</keyword>
<comment type="similarity">
    <text evidence="6 7">Belongs to the complex I 23 kDa subunit family.</text>
</comment>
<dbReference type="PROSITE" id="PS00198">
    <property type="entry name" value="4FE4S_FER_1"/>
    <property type="match status" value="1"/>
</dbReference>
<keyword evidence="3" id="KW-0677">Repeat</keyword>
<dbReference type="HOGENOM" id="CLU_067218_4_3_0"/>
<keyword evidence="6 7" id="KW-0520">NAD</keyword>
<keyword evidence="5 6" id="KW-0411">Iron-sulfur</keyword>
<evidence type="ECO:0000313" key="10">
    <source>
        <dbReference type="Proteomes" id="UP000002572"/>
    </source>
</evidence>
<feature type="binding site" evidence="6">
    <location>
        <position position="124"/>
    </location>
    <ligand>
        <name>[4Fe-4S] cluster</name>
        <dbReference type="ChEBI" id="CHEBI:49883"/>
        <label>2</label>
    </ligand>
</feature>
<feature type="binding site" evidence="6">
    <location>
        <position position="128"/>
    </location>
    <ligand>
        <name>[4Fe-4S] cluster</name>
        <dbReference type="ChEBI" id="CHEBI:49883"/>
        <label>1</label>
    </ligand>
</feature>
<feature type="domain" description="4Fe-4S ferredoxin-type" evidence="8">
    <location>
        <begin position="109"/>
        <end position="138"/>
    </location>
</feature>
<feature type="binding site" evidence="6">
    <location>
        <position position="121"/>
    </location>
    <ligand>
        <name>[4Fe-4S] cluster</name>
        <dbReference type="ChEBI" id="CHEBI:49883"/>
        <label>2</label>
    </ligand>
</feature>
<dbReference type="InterPro" id="IPR010226">
    <property type="entry name" value="NADH_quinone_OxRdtase_chainI"/>
</dbReference>
<dbReference type="RefSeq" id="WP_013505509.1">
    <property type="nucleotide sequence ID" value="NC_014836.1"/>
</dbReference>
<keyword evidence="6" id="KW-0874">Quinone</keyword>
<evidence type="ECO:0000313" key="9">
    <source>
        <dbReference type="EMBL" id="ADU65623.1"/>
    </source>
</evidence>
<sequence length="173" mass="19689">MAIKVRTVERAGSTLMERLYLPEIIKGMGITLRHFLRNLHDSKNIIVRDYPEQKVEIPPRWRGRHRLTTREDGSIKCVACFMCATNCPAKCIFIEATEREDGVTEKMPARFDIDLLECIYCGFCVEACPVDAIRMDTGIFSVVTDNRADMVVTKEQLMQTPGMPGCEPTKEEN</sequence>
<dbReference type="PANTHER" id="PTHR10849">
    <property type="entry name" value="NADH DEHYDROGENASE UBIQUINONE IRON-SULFUR PROTEIN 8, MITOCHONDRIAL"/>
    <property type="match status" value="1"/>
</dbReference>
<accession>E6W2N9</accession>
<evidence type="ECO:0000256" key="2">
    <source>
        <dbReference type="ARBA" id="ARBA00022723"/>
    </source>
</evidence>
<dbReference type="STRING" id="653733.Selin_0883"/>
<dbReference type="HAMAP" id="MF_01351">
    <property type="entry name" value="NDH1_NuoI"/>
    <property type="match status" value="1"/>
</dbReference>
<keyword evidence="1 6" id="KW-0004">4Fe-4S</keyword>
<dbReference type="Proteomes" id="UP000002572">
    <property type="component" value="Chromosome"/>
</dbReference>
<dbReference type="KEGG" id="din:Selin_0883"/>
<dbReference type="PROSITE" id="PS51379">
    <property type="entry name" value="4FE4S_FER_2"/>
    <property type="match status" value="2"/>
</dbReference>
<dbReference type="GO" id="GO:0048038">
    <property type="term" value="F:quinone binding"/>
    <property type="evidence" value="ECO:0007669"/>
    <property type="project" value="UniProtKB-KW"/>
</dbReference>
<gene>
    <name evidence="6" type="primary">nuoI</name>
    <name evidence="9" type="ordered locus">Selin_0883</name>
</gene>
<protein>
    <recommendedName>
        <fullName evidence="6">NADH-quinone oxidoreductase subunit I</fullName>
        <ecNumber evidence="6">7.1.1.-</ecNumber>
    </recommendedName>
    <alternativeName>
        <fullName evidence="6">NADH dehydrogenase I subunit I</fullName>
    </alternativeName>
    <alternativeName>
        <fullName evidence="6">NDH-1 subunit I</fullName>
    </alternativeName>
</protein>
<keyword evidence="4 6" id="KW-0408">Iron</keyword>
<evidence type="ECO:0000256" key="4">
    <source>
        <dbReference type="ARBA" id="ARBA00023004"/>
    </source>
</evidence>
<organism evidence="9 10">
    <name type="scientific">Desulfurispirillum indicum (strain ATCC BAA-1389 / DSM 22839 / S5)</name>
    <dbReference type="NCBI Taxonomy" id="653733"/>
    <lineage>
        <taxon>Bacteria</taxon>
        <taxon>Pseudomonadati</taxon>
        <taxon>Chrysiogenota</taxon>
        <taxon>Chrysiogenia</taxon>
        <taxon>Chrysiogenales</taxon>
        <taxon>Chrysiogenaceae</taxon>
        <taxon>Desulfurispirillum</taxon>
    </lineage>
</organism>
<dbReference type="EMBL" id="CP002432">
    <property type="protein sequence ID" value="ADU65623.1"/>
    <property type="molecule type" value="Genomic_DNA"/>
</dbReference>
<dbReference type="InterPro" id="IPR017900">
    <property type="entry name" value="4Fe4S_Fe_S_CS"/>
</dbReference>
<comment type="subcellular location">
    <subcellularLocation>
        <location evidence="6">Cell inner membrane</location>
        <topology evidence="6">Peripheral membrane protein</topology>
    </subcellularLocation>
</comment>
<dbReference type="Gene3D" id="3.30.70.3270">
    <property type="match status" value="1"/>
</dbReference>
<feature type="binding site" evidence="6">
    <location>
        <position position="87"/>
    </location>
    <ligand>
        <name>[4Fe-4S] cluster</name>
        <dbReference type="ChEBI" id="CHEBI:49883"/>
        <label>2</label>
    </ligand>
</feature>
<keyword evidence="6" id="KW-1278">Translocase</keyword>
<evidence type="ECO:0000256" key="6">
    <source>
        <dbReference type="HAMAP-Rule" id="MF_01351"/>
    </source>
</evidence>
<dbReference type="GO" id="GO:0005506">
    <property type="term" value="F:iron ion binding"/>
    <property type="evidence" value="ECO:0007669"/>
    <property type="project" value="UniProtKB-UniRule"/>
</dbReference>
<dbReference type="GO" id="GO:0050136">
    <property type="term" value="F:NADH dehydrogenase (quinone) (non-electrogenic) activity"/>
    <property type="evidence" value="ECO:0007669"/>
    <property type="project" value="UniProtKB-UniRule"/>
</dbReference>
<evidence type="ECO:0000256" key="5">
    <source>
        <dbReference type="ARBA" id="ARBA00023014"/>
    </source>
</evidence>
<dbReference type="InParanoid" id="E6W2N9"/>
<dbReference type="GO" id="GO:0005886">
    <property type="term" value="C:plasma membrane"/>
    <property type="evidence" value="ECO:0007669"/>
    <property type="project" value="UniProtKB-SubCell"/>
</dbReference>
<dbReference type="InterPro" id="IPR017896">
    <property type="entry name" value="4Fe4S_Fe-S-bd"/>
</dbReference>
<comment type="catalytic activity">
    <reaction evidence="6">
        <text>a quinone + NADH + 5 H(+)(in) = a quinol + NAD(+) + 4 H(+)(out)</text>
        <dbReference type="Rhea" id="RHEA:57888"/>
        <dbReference type="ChEBI" id="CHEBI:15378"/>
        <dbReference type="ChEBI" id="CHEBI:24646"/>
        <dbReference type="ChEBI" id="CHEBI:57540"/>
        <dbReference type="ChEBI" id="CHEBI:57945"/>
        <dbReference type="ChEBI" id="CHEBI:132124"/>
    </reaction>
</comment>
<evidence type="ECO:0000259" key="8">
    <source>
        <dbReference type="PROSITE" id="PS51379"/>
    </source>
</evidence>
<keyword evidence="10" id="KW-1185">Reference proteome</keyword>
<feature type="binding site" evidence="6">
    <location>
        <position position="118"/>
    </location>
    <ligand>
        <name>[4Fe-4S] cluster</name>
        <dbReference type="ChEBI" id="CHEBI:49883"/>
        <label>2</label>
    </ligand>
</feature>
<name>E6W2N9_DESIS</name>
<comment type="subunit">
    <text evidence="6">NDH-1 is composed of 14 different subunits. Subunits NuoA, H, J, K, L, M, N constitute the membrane sector of the complex.</text>
</comment>
<comment type="function">
    <text evidence="6">NDH-1 shuttles electrons from NADH, via FMN and iron-sulfur (Fe-S) centers, to quinones in the respiratory chain. The immediate electron acceptor for the enzyme in this species is believed to be ubiquinone. Couples the redox reaction to proton translocation (for every two electrons transferred, four hydrogen ions are translocated across the cytoplasmic membrane), and thus conserves the redox energy in a proton gradient.</text>
</comment>
<dbReference type="FunCoup" id="E6W2N9">
    <property type="interactions" value="359"/>
</dbReference>
<proteinExistence type="inferred from homology"/>
<evidence type="ECO:0000256" key="3">
    <source>
        <dbReference type="ARBA" id="ARBA00022737"/>
    </source>
</evidence>
<dbReference type="GO" id="GO:0051539">
    <property type="term" value="F:4 iron, 4 sulfur cluster binding"/>
    <property type="evidence" value="ECO:0007669"/>
    <property type="project" value="UniProtKB-KW"/>
</dbReference>
<dbReference type="eggNOG" id="COG1143">
    <property type="taxonomic scope" value="Bacteria"/>
</dbReference>
<dbReference type="Pfam" id="PF00037">
    <property type="entry name" value="Fer4"/>
    <property type="match status" value="1"/>
</dbReference>
<keyword evidence="6" id="KW-0830">Ubiquinone</keyword>
<comment type="cofactor">
    <cofactor evidence="6 7">
        <name>[4Fe-4S] cluster</name>
        <dbReference type="ChEBI" id="CHEBI:49883"/>
    </cofactor>
    <text evidence="6 7">Binds 2 [4Fe-4S] clusters per subunit.</text>
</comment>
<feature type="binding site" evidence="6">
    <location>
        <position position="80"/>
    </location>
    <ligand>
        <name>[4Fe-4S] cluster</name>
        <dbReference type="ChEBI" id="CHEBI:49883"/>
        <label>1</label>
    </ligand>
</feature>
<evidence type="ECO:0000256" key="1">
    <source>
        <dbReference type="ARBA" id="ARBA00022485"/>
    </source>
</evidence>
<dbReference type="OrthoDB" id="9808559at2"/>
<feature type="domain" description="4Fe-4S ferredoxin-type" evidence="8">
    <location>
        <begin position="67"/>
        <end position="97"/>
    </location>
</feature>
<reference evidence="9 10" key="1">
    <citation type="submission" date="2010-12" db="EMBL/GenBank/DDBJ databases">
        <title>Complete sequence of Desulfurispirillum indicum S5.</title>
        <authorList>
            <consortium name="US DOE Joint Genome Institute"/>
            <person name="Lucas S."/>
            <person name="Copeland A."/>
            <person name="Lapidus A."/>
            <person name="Cheng J.-F."/>
            <person name="Goodwin L."/>
            <person name="Pitluck S."/>
            <person name="Chertkov O."/>
            <person name="Held B."/>
            <person name="Detter J.C."/>
            <person name="Han C."/>
            <person name="Tapia R."/>
            <person name="Land M."/>
            <person name="Hauser L."/>
            <person name="Kyrpides N."/>
            <person name="Ivanova N."/>
            <person name="Mikhailova N."/>
            <person name="Haggblom M."/>
            <person name="Rauschenbach I."/>
            <person name="Bini E."/>
            <person name="Woyke T."/>
        </authorList>
    </citation>
    <scope>NUCLEOTIDE SEQUENCE [LARGE SCALE GENOMIC DNA]</scope>
    <source>
        <strain evidence="10">ATCC BAA-1389 / DSM 22839 / S5</strain>
    </source>
</reference>
<feature type="binding site" evidence="6">
    <location>
        <position position="77"/>
    </location>
    <ligand>
        <name>[4Fe-4S] cluster</name>
        <dbReference type="ChEBI" id="CHEBI:49883"/>
        <label>1</label>
    </ligand>
</feature>
<dbReference type="SUPFAM" id="SSF54862">
    <property type="entry name" value="4Fe-4S ferredoxins"/>
    <property type="match status" value="1"/>
</dbReference>
<evidence type="ECO:0000256" key="7">
    <source>
        <dbReference type="RuleBase" id="RU004412"/>
    </source>
</evidence>
<dbReference type="NCBIfam" id="TIGR01971">
    <property type="entry name" value="NuoI"/>
    <property type="match status" value="1"/>
</dbReference>
<keyword evidence="2 6" id="KW-0479">Metal-binding</keyword>
<feature type="binding site" evidence="6">
    <location>
        <position position="83"/>
    </location>
    <ligand>
        <name>[4Fe-4S] cluster</name>
        <dbReference type="ChEBI" id="CHEBI:49883"/>
        <label>1</label>
    </ligand>
</feature>
<dbReference type="AlphaFoldDB" id="E6W2N9"/>
<dbReference type="EC" id="7.1.1.-" evidence="6"/>
<keyword evidence="6" id="KW-0472">Membrane</keyword>
<keyword evidence="6" id="KW-0997">Cell inner membrane</keyword>